<feature type="domain" description="6-phosphogluconate dehydrogenase NADP-binding" evidence="9">
    <location>
        <begin position="32"/>
        <end position="199"/>
    </location>
</feature>
<dbReference type="InterPro" id="IPR036291">
    <property type="entry name" value="NAD(P)-bd_dom_sf"/>
</dbReference>
<evidence type="ECO:0000256" key="8">
    <source>
        <dbReference type="PIRSR" id="PIRSR000103-1"/>
    </source>
</evidence>
<name>A0A438NHU9_EXOME</name>
<dbReference type="GO" id="GO:0008442">
    <property type="term" value="F:3-hydroxyisobutyrate dehydrogenase activity"/>
    <property type="evidence" value="ECO:0007669"/>
    <property type="project" value="UniProtKB-EC"/>
</dbReference>
<dbReference type="InterPro" id="IPR015815">
    <property type="entry name" value="HIBADH-related"/>
</dbReference>
<reference evidence="11 12" key="1">
    <citation type="submission" date="2017-03" db="EMBL/GenBank/DDBJ databases">
        <title>Genomes of endolithic fungi from Antarctica.</title>
        <authorList>
            <person name="Coleine C."/>
            <person name="Masonjones S."/>
            <person name="Stajich J.E."/>
        </authorList>
    </citation>
    <scope>NUCLEOTIDE SEQUENCE [LARGE SCALE GENOMIC DNA]</scope>
    <source>
        <strain evidence="11 12">CCFEE 6314</strain>
    </source>
</reference>
<evidence type="ECO:0000313" key="12">
    <source>
        <dbReference type="Proteomes" id="UP000288859"/>
    </source>
</evidence>
<keyword evidence="6" id="KW-0520">NAD</keyword>
<dbReference type="Gene3D" id="3.40.50.720">
    <property type="entry name" value="NAD(P)-binding Rossmann-like Domain"/>
    <property type="match status" value="1"/>
</dbReference>
<dbReference type="PANTHER" id="PTHR22981:SF7">
    <property type="entry name" value="3-HYDROXYISOBUTYRATE DEHYDROGENASE, MITOCHONDRIAL"/>
    <property type="match status" value="1"/>
</dbReference>
<evidence type="ECO:0000259" key="10">
    <source>
        <dbReference type="Pfam" id="PF14833"/>
    </source>
</evidence>
<evidence type="ECO:0000256" key="4">
    <source>
        <dbReference type="ARBA" id="ARBA00022456"/>
    </source>
</evidence>
<dbReference type="Gene3D" id="1.10.1040.10">
    <property type="entry name" value="N-(1-d-carboxylethyl)-l-norvaline Dehydrogenase, domain 2"/>
    <property type="match status" value="1"/>
</dbReference>
<comment type="catalytic activity">
    <reaction evidence="7">
        <text>3-hydroxy-2-methylpropanoate + NAD(+) = 2-methyl-3-oxopropanoate + NADH + H(+)</text>
        <dbReference type="Rhea" id="RHEA:17681"/>
        <dbReference type="ChEBI" id="CHEBI:11805"/>
        <dbReference type="ChEBI" id="CHEBI:15378"/>
        <dbReference type="ChEBI" id="CHEBI:57540"/>
        <dbReference type="ChEBI" id="CHEBI:57700"/>
        <dbReference type="ChEBI" id="CHEBI:57945"/>
        <dbReference type="EC" id="1.1.1.31"/>
    </reaction>
</comment>
<comment type="similarity">
    <text evidence="2">Belongs to the HIBADH-related family. 3-hydroxyisobutyrate dehydrogenase subfamily.</text>
</comment>
<dbReference type="Proteomes" id="UP000288859">
    <property type="component" value="Unassembled WGS sequence"/>
</dbReference>
<dbReference type="PIRSF" id="PIRSF000103">
    <property type="entry name" value="HIBADH"/>
    <property type="match status" value="1"/>
</dbReference>
<feature type="domain" description="3-hydroxyisobutyrate dehydrogenase-like NAD-binding" evidence="10">
    <location>
        <begin position="205"/>
        <end position="322"/>
    </location>
</feature>
<keyword evidence="5" id="KW-0560">Oxidoreductase</keyword>
<gene>
    <name evidence="11" type="ORF">B0A52_00653</name>
</gene>
<dbReference type="EMBL" id="NAJM01000002">
    <property type="protein sequence ID" value="RVX75300.1"/>
    <property type="molecule type" value="Genomic_DNA"/>
</dbReference>
<comment type="pathway">
    <text evidence="1">Amino-acid degradation; L-valine degradation.</text>
</comment>
<evidence type="ECO:0000256" key="6">
    <source>
        <dbReference type="ARBA" id="ARBA00023027"/>
    </source>
</evidence>
<dbReference type="OrthoDB" id="21615at2759"/>
<feature type="active site" evidence="8">
    <location>
        <position position="211"/>
    </location>
</feature>
<dbReference type="SUPFAM" id="SSF48179">
    <property type="entry name" value="6-phosphogluconate dehydrogenase C-terminal domain-like"/>
    <property type="match status" value="1"/>
</dbReference>
<dbReference type="InterPro" id="IPR008927">
    <property type="entry name" value="6-PGluconate_DH-like_C_sf"/>
</dbReference>
<dbReference type="GO" id="GO:0050661">
    <property type="term" value="F:NADP binding"/>
    <property type="evidence" value="ECO:0007669"/>
    <property type="project" value="InterPro"/>
</dbReference>
<evidence type="ECO:0000256" key="7">
    <source>
        <dbReference type="ARBA" id="ARBA00049197"/>
    </source>
</evidence>
<dbReference type="AlphaFoldDB" id="A0A438NHU9"/>
<evidence type="ECO:0000256" key="3">
    <source>
        <dbReference type="ARBA" id="ARBA00012991"/>
    </source>
</evidence>
<evidence type="ECO:0000256" key="1">
    <source>
        <dbReference type="ARBA" id="ARBA00005109"/>
    </source>
</evidence>
<evidence type="ECO:0000313" key="11">
    <source>
        <dbReference type="EMBL" id="RVX75300.1"/>
    </source>
</evidence>
<comment type="caution">
    <text evidence="11">The sequence shown here is derived from an EMBL/GenBank/DDBJ whole genome shotgun (WGS) entry which is preliminary data.</text>
</comment>
<dbReference type="EC" id="1.1.1.31" evidence="3"/>
<proteinExistence type="inferred from homology"/>
<dbReference type="GO" id="GO:0051287">
    <property type="term" value="F:NAD binding"/>
    <property type="evidence" value="ECO:0007669"/>
    <property type="project" value="InterPro"/>
</dbReference>
<organism evidence="11 12">
    <name type="scientific">Exophiala mesophila</name>
    <name type="common">Black yeast-like fungus</name>
    <dbReference type="NCBI Taxonomy" id="212818"/>
    <lineage>
        <taxon>Eukaryota</taxon>
        <taxon>Fungi</taxon>
        <taxon>Dikarya</taxon>
        <taxon>Ascomycota</taxon>
        <taxon>Pezizomycotina</taxon>
        <taxon>Eurotiomycetes</taxon>
        <taxon>Chaetothyriomycetidae</taxon>
        <taxon>Chaetothyriales</taxon>
        <taxon>Herpotrichiellaceae</taxon>
        <taxon>Exophiala</taxon>
    </lineage>
</organism>
<dbReference type="VEuPathDB" id="FungiDB:PV10_00139"/>
<protein>
    <recommendedName>
        <fullName evidence="3">3-hydroxyisobutyrate dehydrogenase</fullName>
        <ecNumber evidence="3">1.1.1.31</ecNumber>
    </recommendedName>
</protein>
<dbReference type="SUPFAM" id="SSF51735">
    <property type="entry name" value="NAD(P)-binding Rossmann-fold domains"/>
    <property type="match status" value="1"/>
</dbReference>
<evidence type="ECO:0000256" key="5">
    <source>
        <dbReference type="ARBA" id="ARBA00023002"/>
    </source>
</evidence>
<dbReference type="GO" id="GO:0006574">
    <property type="term" value="P:L-valine catabolic process"/>
    <property type="evidence" value="ECO:0007669"/>
    <property type="project" value="TreeGrafter"/>
</dbReference>
<dbReference type="InterPro" id="IPR029154">
    <property type="entry name" value="HIBADH-like_NADP-bd"/>
</dbReference>
<dbReference type="Pfam" id="PF14833">
    <property type="entry name" value="NAD_binding_11"/>
    <property type="match status" value="1"/>
</dbReference>
<dbReference type="Pfam" id="PF03446">
    <property type="entry name" value="NAD_binding_2"/>
    <property type="match status" value="1"/>
</dbReference>
<evidence type="ECO:0000256" key="2">
    <source>
        <dbReference type="ARBA" id="ARBA00006013"/>
    </source>
</evidence>
<dbReference type="InterPro" id="IPR013328">
    <property type="entry name" value="6PGD_dom2"/>
</dbReference>
<dbReference type="PANTHER" id="PTHR22981">
    <property type="entry name" value="3-HYDROXYISOBUTYRATE DEHYDROGENASE-RELATED"/>
    <property type="match status" value="1"/>
</dbReference>
<dbReference type="GO" id="GO:0005739">
    <property type="term" value="C:mitochondrion"/>
    <property type="evidence" value="ECO:0007669"/>
    <property type="project" value="TreeGrafter"/>
</dbReference>
<accession>A0A438NHU9</accession>
<sequence length="340" mass="36390">MTATNGTSKRETSRSYNSVADHVYVDALGHFMARNLLLQYPRPGLHLVVYDADKSCITRFVDEIRQIDEAAASRIVPAGSVSAVAMKASTTVTALPNPKIVLDVVTELSKSLSADPARLILDCSTIDPSTSQECARLLSQDQRGRFIDAPMSGGSMGAAAGTLTFMIGYPPESACTTEQEQFAQTRIMPVLEAMGKKIWRMGDVGNGEAAKLTNNYISAISNIATCEGFNLGIRLGLNPSMIRDVVSSSSGMNWVVQHSPPVAGSIIGKSTAADRDYALGFSNELMKKDVQLAVKAAVGAGARLELGQSVVDVYAKTSSQFPNRDIGVVYKMLNESIDKE</sequence>
<keyword evidence="4" id="KW-0101">Branched-chain amino acid catabolism</keyword>
<evidence type="ECO:0000259" key="9">
    <source>
        <dbReference type="Pfam" id="PF03446"/>
    </source>
</evidence>
<dbReference type="InterPro" id="IPR006115">
    <property type="entry name" value="6PGDH_NADP-bd"/>
</dbReference>